<keyword evidence="2" id="KW-1185">Reference proteome</keyword>
<comment type="caution">
    <text evidence="1">The sequence shown here is derived from an EMBL/GenBank/DDBJ whole genome shotgun (WGS) entry which is preliminary data.</text>
</comment>
<dbReference type="EMBL" id="LKEB01000072">
    <property type="protein sequence ID" value="ROV95288.1"/>
    <property type="molecule type" value="Genomic_DNA"/>
</dbReference>
<dbReference type="OrthoDB" id="10652444at2759"/>
<accession>A0A423VW28</accession>
<gene>
    <name evidence="1" type="ORF">VPNG_08946</name>
</gene>
<dbReference type="AlphaFoldDB" id="A0A423VW28"/>
<dbReference type="InParanoid" id="A0A423VW28"/>
<protein>
    <submittedName>
        <fullName evidence="1">Uncharacterized protein</fullName>
    </submittedName>
</protein>
<name>A0A423VW28_9PEZI</name>
<dbReference type="Proteomes" id="UP000285146">
    <property type="component" value="Unassembled WGS sequence"/>
</dbReference>
<evidence type="ECO:0000313" key="2">
    <source>
        <dbReference type="Proteomes" id="UP000285146"/>
    </source>
</evidence>
<evidence type="ECO:0000313" key="1">
    <source>
        <dbReference type="EMBL" id="ROV95288.1"/>
    </source>
</evidence>
<reference evidence="1 2" key="1">
    <citation type="submission" date="2015-09" db="EMBL/GenBank/DDBJ databases">
        <title>Host preference determinants of Valsa canker pathogens revealed by comparative genomics.</title>
        <authorList>
            <person name="Yin Z."/>
            <person name="Huang L."/>
        </authorList>
    </citation>
    <scope>NUCLEOTIDE SEQUENCE [LARGE SCALE GENOMIC DNA]</scope>
    <source>
        <strain evidence="1 2">SXYLt</strain>
    </source>
</reference>
<organism evidence="1 2">
    <name type="scientific">Cytospora leucostoma</name>
    <dbReference type="NCBI Taxonomy" id="1230097"/>
    <lineage>
        <taxon>Eukaryota</taxon>
        <taxon>Fungi</taxon>
        <taxon>Dikarya</taxon>
        <taxon>Ascomycota</taxon>
        <taxon>Pezizomycotina</taxon>
        <taxon>Sordariomycetes</taxon>
        <taxon>Sordariomycetidae</taxon>
        <taxon>Diaporthales</taxon>
        <taxon>Cytosporaceae</taxon>
        <taxon>Cytospora</taxon>
    </lineage>
</organism>
<sequence>MPSLKYFSSPAAVLPPMYILSAPSTSRKPSDEESDPRRRGCCGMGMPLGEVTPRAADCDCAAAAACAAIPREVDWAFVDTEGADSVFPVVRVKDIGWTRGRAVVAMR</sequence>
<proteinExistence type="predicted"/>